<gene>
    <name evidence="1" type="ORF">GGI18_004417</name>
</gene>
<organism evidence="1 2">
    <name type="scientific">Coemansia linderi</name>
    <dbReference type="NCBI Taxonomy" id="2663919"/>
    <lineage>
        <taxon>Eukaryota</taxon>
        <taxon>Fungi</taxon>
        <taxon>Fungi incertae sedis</taxon>
        <taxon>Zoopagomycota</taxon>
        <taxon>Kickxellomycotina</taxon>
        <taxon>Kickxellomycetes</taxon>
        <taxon>Kickxellales</taxon>
        <taxon>Kickxellaceae</taxon>
        <taxon>Coemansia</taxon>
    </lineage>
</organism>
<reference evidence="1" key="1">
    <citation type="submission" date="2022-07" db="EMBL/GenBank/DDBJ databases">
        <title>Phylogenomic reconstructions and comparative analyses of Kickxellomycotina fungi.</title>
        <authorList>
            <person name="Reynolds N.K."/>
            <person name="Stajich J.E."/>
            <person name="Barry K."/>
            <person name="Grigoriev I.V."/>
            <person name="Crous P."/>
            <person name="Smith M.E."/>
        </authorList>
    </citation>
    <scope>NUCLEOTIDE SEQUENCE</scope>
    <source>
        <strain evidence="1">BCRC 34191</strain>
    </source>
</reference>
<dbReference type="Proteomes" id="UP001140066">
    <property type="component" value="Unassembled WGS sequence"/>
</dbReference>
<sequence length="170" mass="18655">MVNRGIPHSEISAVLWIRSRAMQNDIGGALEILGAIGNATRCAALSASNWCFNSLDMVPLTSRHFSVIAWYYLNQGDLVKALAIISAMHRRELVADTQLYAEVLWRLTRSDNHELLVDLLRQIAKVGASIDAHIMDIIKEYSANRRALTSTGTTNAKGSGSEAPGEHPKD</sequence>
<comment type="caution">
    <text evidence="1">The sequence shown here is derived from an EMBL/GenBank/DDBJ whole genome shotgun (WGS) entry which is preliminary data.</text>
</comment>
<evidence type="ECO:0000313" key="1">
    <source>
        <dbReference type="EMBL" id="KAJ2776095.1"/>
    </source>
</evidence>
<evidence type="ECO:0000313" key="2">
    <source>
        <dbReference type="Proteomes" id="UP001140066"/>
    </source>
</evidence>
<dbReference type="EMBL" id="JANBUK010002014">
    <property type="protein sequence ID" value="KAJ2776095.1"/>
    <property type="molecule type" value="Genomic_DNA"/>
</dbReference>
<accession>A0ACC1K8Z6</accession>
<protein>
    <submittedName>
        <fullName evidence="1">Uncharacterized protein</fullName>
    </submittedName>
</protein>
<name>A0ACC1K8Z6_9FUNG</name>
<proteinExistence type="predicted"/>
<keyword evidence="2" id="KW-1185">Reference proteome</keyword>